<name>A0A9D2NGC8_9FIRM</name>
<dbReference type="Gene3D" id="3.40.720.10">
    <property type="entry name" value="Alkaline Phosphatase, subunit A"/>
    <property type="match status" value="1"/>
</dbReference>
<gene>
    <name evidence="5" type="ORF">H9761_08465</name>
</gene>
<keyword evidence="2 5" id="KW-0378">Hydrolase</keyword>
<dbReference type="InterPro" id="IPR017850">
    <property type="entry name" value="Alkaline_phosphatase_core_sf"/>
</dbReference>
<accession>A0A9D2NGC8</accession>
<dbReference type="Pfam" id="PF00884">
    <property type="entry name" value="Sulfatase"/>
    <property type="match status" value="1"/>
</dbReference>
<comment type="caution">
    <text evidence="5">The sequence shown here is derived from an EMBL/GenBank/DDBJ whole genome shotgun (WGS) entry which is preliminary data.</text>
</comment>
<dbReference type="Proteomes" id="UP000823891">
    <property type="component" value="Unassembled WGS sequence"/>
</dbReference>
<reference evidence="5" key="1">
    <citation type="journal article" date="2021" name="PeerJ">
        <title>Extensive microbial diversity within the chicken gut microbiome revealed by metagenomics and culture.</title>
        <authorList>
            <person name="Gilroy R."/>
            <person name="Ravi A."/>
            <person name="Getino M."/>
            <person name="Pursley I."/>
            <person name="Horton D.L."/>
            <person name="Alikhan N.F."/>
            <person name="Baker D."/>
            <person name="Gharbi K."/>
            <person name="Hall N."/>
            <person name="Watson M."/>
            <person name="Adriaenssens E.M."/>
            <person name="Foster-Nyarko E."/>
            <person name="Jarju S."/>
            <person name="Secka A."/>
            <person name="Antonio M."/>
            <person name="Oren A."/>
            <person name="Chaudhuri R.R."/>
            <person name="La Ragione R."/>
            <person name="Hildebrand F."/>
            <person name="Pallen M.J."/>
        </authorList>
    </citation>
    <scope>NUCLEOTIDE SEQUENCE</scope>
    <source>
        <strain evidence="5">USAMLcec2-132</strain>
    </source>
</reference>
<evidence type="ECO:0000259" key="4">
    <source>
        <dbReference type="Pfam" id="PF00884"/>
    </source>
</evidence>
<organism evidence="5 6">
    <name type="scientific">Candidatus Eisenbergiella merdavium</name>
    <dbReference type="NCBI Taxonomy" id="2838551"/>
    <lineage>
        <taxon>Bacteria</taxon>
        <taxon>Bacillati</taxon>
        <taxon>Bacillota</taxon>
        <taxon>Clostridia</taxon>
        <taxon>Lachnospirales</taxon>
        <taxon>Lachnospiraceae</taxon>
        <taxon>Eisenbergiella</taxon>
    </lineage>
</organism>
<dbReference type="AlphaFoldDB" id="A0A9D2NGC8"/>
<evidence type="ECO:0000313" key="6">
    <source>
        <dbReference type="Proteomes" id="UP000823891"/>
    </source>
</evidence>
<proteinExistence type="predicted"/>
<dbReference type="GO" id="GO:0005737">
    <property type="term" value="C:cytoplasm"/>
    <property type="evidence" value="ECO:0007669"/>
    <property type="project" value="TreeGrafter"/>
</dbReference>
<evidence type="ECO:0000256" key="3">
    <source>
        <dbReference type="SAM" id="MobiDB-lite"/>
    </source>
</evidence>
<evidence type="ECO:0000256" key="2">
    <source>
        <dbReference type="ARBA" id="ARBA00022801"/>
    </source>
</evidence>
<protein>
    <submittedName>
        <fullName evidence="5">Sulfatase-like hydrolase/transferase</fullName>
    </submittedName>
</protein>
<dbReference type="SUPFAM" id="SSF53649">
    <property type="entry name" value="Alkaline phosphatase-like"/>
    <property type="match status" value="1"/>
</dbReference>
<dbReference type="GO" id="GO:0046872">
    <property type="term" value="F:metal ion binding"/>
    <property type="evidence" value="ECO:0007669"/>
    <property type="project" value="UniProtKB-KW"/>
</dbReference>
<keyword evidence="1" id="KW-0479">Metal-binding</keyword>
<sequence>MKKPNICIFMTDQQRYDTVPPYRLCAMPNLERFSEEATNFMQNYCPSPHCCPSRASFFSGLYPSEHGVWNNVNVGNALSRGLAEDVKLWSEDLKENGYKMFFSGKWHVSAEEGPQDRGFETVFPVDSYTGVQSAARERVPKLNEWDPYRKADRKESGRRQPGELTKKGYPEYLLYGNAENPFGDGDVTEYAVSLIRDKLGEEKDPWCLFVGTLGPHDPYQPPREFLEWYEDKEIELPSSFHDDLTDRPALYRRTRDIFKQLSDEEYRDGIRHYRAFCSYEDFLFGRLINALKEQGIYDDTVIIYLSDHGDYAGAHGLWTKGLPCFQEAYHIPLLIHLPGQKKKRQIFDFTNLTDLAPTILKLAGISFENRFSGRSLTGYLSGEDSGAPQPVPYVYTQTNGNELYGIQRSVMSREWKYVYNGFDYDELYHLTDDPGEQKNLIADSRLSQVVQELSKELWLFAYRHKDTCITPYITVELAEYGPGIAFGPEKK</sequence>
<reference evidence="5" key="2">
    <citation type="submission" date="2021-04" db="EMBL/GenBank/DDBJ databases">
        <authorList>
            <person name="Gilroy R."/>
        </authorList>
    </citation>
    <scope>NUCLEOTIDE SEQUENCE</scope>
    <source>
        <strain evidence="5">USAMLcec2-132</strain>
    </source>
</reference>
<dbReference type="EMBL" id="DWWS01000029">
    <property type="protein sequence ID" value="HJC23721.1"/>
    <property type="molecule type" value="Genomic_DNA"/>
</dbReference>
<feature type="domain" description="Sulfatase N-terminal" evidence="4">
    <location>
        <begin position="4"/>
        <end position="365"/>
    </location>
</feature>
<dbReference type="CDD" id="cd16033">
    <property type="entry name" value="sulfatase_like"/>
    <property type="match status" value="1"/>
</dbReference>
<dbReference type="GO" id="GO:0008484">
    <property type="term" value="F:sulfuric ester hydrolase activity"/>
    <property type="evidence" value="ECO:0007669"/>
    <property type="project" value="TreeGrafter"/>
</dbReference>
<evidence type="ECO:0000256" key="1">
    <source>
        <dbReference type="ARBA" id="ARBA00022723"/>
    </source>
</evidence>
<dbReference type="PANTHER" id="PTHR45953">
    <property type="entry name" value="IDURONATE 2-SULFATASE"/>
    <property type="match status" value="1"/>
</dbReference>
<feature type="region of interest" description="Disordered" evidence="3">
    <location>
        <begin position="146"/>
        <end position="165"/>
    </location>
</feature>
<dbReference type="InterPro" id="IPR000917">
    <property type="entry name" value="Sulfatase_N"/>
</dbReference>
<dbReference type="PANTHER" id="PTHR45953:SF1">
    <property type="entry name" value="IDURONATE 2-SULFATASE"/>
    <property type="match status" value="1"/>
</dbReference>
<evidence type="ECO:0000313" key="5">
    <source>
        <dbReference type="EMBL" id="HJC23721.1"/>
    </source>
</evidence>